<reference evidence="2" key="1">
    <citation type="submission" date="2018-08" db="EMBL/GenBank/DDBJ databases">
        <authorList>
            <person name="Im W.T."/>
        </authorList>
    </citation>
    <scope>NUCLEOTIDE SEQUENCE [LARGE SCALE GENOMIC DNA]</scope>
    <source>
        <strain evidence="2">LA-28</strain>
    </source>
</reference>
<dbReference type="Proteomes" id="UP000262379">
    <property type="component" value="Unassembled WGS sequence"/>
</dbReference>
<protein>
    <submittedName>
        <fullName evidence="1">Uncharacterized protein</fullName>
    </submittedName>
</protein>
<evidence type="ECO:0000313" key="1">
    <source>
        <dbReference type="EMBL" id="RFC68719.1"/>
    </source>
</evidence>
<evidence type="ECO:0000313" key="2">
    <source>
        <dbReference type="Proteomes" id="UP000262379"/>
    </source>
</evidence>
<dbReference type="EMBL" id="QURN01000003">
    <property type="protein sequence ID" value="RFC68719.1"/>
    <property type="molecule type" value="Genomic_DNA"/>
</dbReference>
<comment type="caution">
    <text evidence="1">The sequence shown here is derived from an EMBL/GenBank/DDBJ whole genome shotgun (WGS) entry which is preliminary data.</text>
</comment>
<proteinExistence type="predicted"/>
<sequence length="63" mass="7171">MMGDDILAFVRHDSARRIARLLNARANDEFGRRAICRTTDDLALRRCNLVNDSVRAGVKVTQR</sequence>
<gene>
    <name evidence="1" type="ORF">DY251_03505</name>
</gene>
<dbReference type="AlphaFoldDB" id="A0A371XHL5"/>
<name>A0A371XHL5_9HYPH</name>
<keyword evidence="2" id="KW-1185">Reference proteome</keyword>
<organism evidence="1 2">
    <name type="scientific">Mesorhizobium denitrificans</name>
    <dbReference type="NCBI Taxonomy" id="2294114"/>
    <lineage>
        <taxon>Bacteria</taxon>
        <taxon>Pseudomonadati</taxon>
        <taxon>Pseudomonadota</taxon>
        <taxon>Alphaproteobacteria</taxon>
        <taxon>Hyphomicrobiales</taxon>
        <taxon>Phyllobacteriaceae</taxon>
        <taxon>Mesorhizobium</taxon>
    </lineage>
</organism>
<accession>A0A371XHL5</accession>